<evidence type="ECO:0000256" key="4">
    <source>
        <dbReference type="ARBA" id="ARBA00023136"/>
    </source>
</evidence>
<comment type="subcellular location">
    <subcellularLocation>
        <location evidence="1">Membrane</location>
        <topology evidence="1">Multi-pass membrane protein</topology>
    </subcellularLocation>
</comment>
<sequence length="137" mass="15718">MEEIWKIILRIFWGSVSLICISTGEADKAIKILLFTMIIDYISGIIKAIYTRSLNSRTGAKGFLKKIMILCIIILAHHIDIMLDIQSYRYNCRFLTIAFYFANEGLSILENSVTCGVPVPNKIREVLEQCKNKDIRK</sequence>
<evidence type="ECO:0000256" key="5">
    <source>
        <dbReference type="SAM" id="Phobius"/>
    </source>
</evidence>
<evidence type="ECO:0000256" key="2">
    <source>
        <dbReference type="ARBA" id="ARBA00022692"/>
    </source>
</evidence>
<gene>
    <name evidence="6" type="ORF">H9Q81_01450</name>
</gene>
<dbReference type="EMBL" id="CP060637">
    <property type="protein sequence ID" value="QNM15534.1"/>
    <property type="molecule type" value="Genomic_DNA"/>
</dbReference>
<dbReference type="RefSeq" id="WP_187423000.1">
    <property type="nucleotide sequence ID" value="NZ_CP060637.1"/>
</dbReference>
<keyword evidence="4 5" id="KW-0472">Membrane</keyword>
<keyword evidence="3 5" id="KW-1133">Transmembrane helix</keyword>
<dbReference type="AlphaFoldDB" id="A0A7G9GXK2"/>
<feature type="transmembrane region" description="Helical" evidence="5">
    <location>
        <begin position="30"/>
        <end position="50"/>
    </location>
</feature>
<proteinExistence type="predicted"/>
<evidence type="ECO:0000313" key="7">
    <source>
        <dbReference type="Proteomes" id="UP000515913"/>
    </source>
</evidence>
<keyword evidence="7" id="KW-1185">Reference proteome</keyword>
<evidence type="ECO:0000256" key="3">
    <source>
        <dbReference type="ARBA" id="ARBA00022989"/>
    </source>
</evidence>
<reference evidence="6 7" key="1">
    <citation type="submission" date="2020-08" db="EMBL/GenBank/DDBJ databases">
        <authorList>
            <person name="Liu C."/>
            <person name="Sun Q."/>
        </authorList>
    </citation>
    <scope>NUCLEOTIDE SEQUENCE [LARGE SCALE GENOMIC DNA]</scope>
    <source>
        <strain evidence="6 7">NSJ-57</strain>
    </source>
</reference>
<protein>
    <submittedName>
        <fullName evidence="6">Phage holin family protein</fullName>
    </submittedName>
</protein>
<evidence type="ECO:0000256" key="1">
    <source>
        <dbReference type="ARBA" id="ARBA00004141"/>
    </source>
</evidence>
<organism evidence="6 7">
    <name type="scientific">Fusobacterium hominis</name>
    <dbReference type="NCBI Taxonomy" id="2764326"/>
    <lineage>
        <taxon>Bacteria</taxon>
        <taxon>Fusobacteriati</taxon>
        <taxon>Fusobacteriota</taxon>
        <taxon>Fusobacteriia</taxon>
        <taxon>Fusobacteriales</taxon>
        <taxon>Fusobacteriaceae</taxon>
        <taxon>Fusobacterium</taxon>
    </lineage>
</organism>
<dbReference type="Proteomes" id="UP000515913">
    <property type="component" value="Chromosome"/>
</dbReference>
<keyword evidence="2 5" id="KW-0812">Transmembrane</keyword>
<evidence type="ECO:0000313" key="6">
    <source>
        <dbReference type="EMBL" id="QNM15534.1"/>
    </source>
</evidence>
<dbReference type="GO" id="GO:0016020">
    <property type="term" value="C:membrane"/>
    <property type="evidence" value="ECO:0007669"/>
    <property type="project" value="UniProtKB-SubCell"/>
</dbReference>
<dbReference type="Pfam" id="PF05105">
    <property type="entry name" value="Phage_holin_4_1"/>
    <property type="match status" value="1"/>
</dbReference>
<dbReference type="InterPro" id="IPR006480">
    <property type="entry name" value="Phage_holin_4_1"/>
</dbReference>
<feature type="transmembrane region" description="Helical" evidence="5">
    <location>
        <begin position="7"/>
        <end position="24"/>
    </location>
</feature>
<dbReference type="KEGG" id="fho:H9Q81_01450"/>
<dbReference type="NCBIfam" id="TIGR01593">
    <property type="entry name" value="holin_tox_secr"/>
    <property type="match status" value="1"/>
</dbReference>
<name>A0A7G9GXK2_9FUSO</name>
<accession>A0A7G9GXK2</accession>